<sequence>MFLCTVSNILDIPKFLCSLFRVVQSAAESVNRSTWSGSASSHCEALKTSILHTGVHWSFSLTSLFSPSRRRSK</sequence>
<keyword evidence="2" id="KW-1185">Reference proteome</keyword>
<evidence type="ECO:0000313" key="2">
    <source>
        <dbReference type="Proteomes" id="UP000593565"/>
    </source>
</evidence>
<gene>
    <name evidence="1" type="ORF">AMELA_G00085380</name>
</gene>
<comment type="caution">
    <text evidence="1">The sequence shown here is derived from an EMBL/GenBank/DDBJ whole genome shotgun (WGS) entry which is preliminary data.</text>
</comment>
<accession>A0A7J6AUL4</accession>
<proteinExistence type="predicted"/>
<dbReference type="Proteomes" id="UP000593565">
    <property type="component" value="Unassembled WGS sequence"/>
</dbReference>
<dbReference type="EMBL" id="JAAGNN010000007">
    <property type="protein sequence ID" value="KAF4086603.1"/>
    <property type="molecule type" value="Genomic_DNA"/>
</dbReference>
<organism evidence="1 2">
    <name type="scientific">Ameiurus melas</name>
    <name type="common">Black bullhead</name>
    <name type="synonym">Silurus melas</name>
    <dbReference type="NCBI Taxonomy" id="219545"/>
    <lineage>
        <taxon>Eukaryota</taxon>
        <taxon>Metazoa</taxon>
        <taxon>Chordata</taxon>
        <taxon>Craniata</taxon>
        <taxon>Vertebrata</taxon>
        <taxon>Euteleostomi</taxon>
        <taxon>Actinopterygii</taxon>
        <taxon>Neopterygii</taxon>
        <taxon>Teleostei</taxon>
        <taxon>Ostariophysi</taxon>
        <taxon>Siluriformes</taxon>
        <taxon>Ictaluridae</taxon>
        <taxon>Ameiurus</taxon>
    </lineage>
</organism>
<dbReference type="AlphaFoldDB" id="A0A7J6AUL4"/>
<evidence type="ECO:0000313" key="1">
    <source>
        <dbReference type="EMBL" id="KAF4086603.1"/>
    </source>
</evidence>
<protein>
    <submittedName>
        <fullName evidence="1">Uncharacterized protein</fullName>
    </submittedName>
</protein>
<reference evidence="1 2" key="1">
    <citation type="submission" date="2020-02" db="EMBL/GenBank/DDBJ databases">
        <title>A chromosome-scale genome assembly of the black bullhead catfish (Ameiurus melas).</title>
        <authorList>
            <person name="Wen M."/>
            <person name="Zham M."/>
            <person name="Cabau C."/>
            <person name="Klopp C."/>
            <person name="Donnadieu C."/>
            <person name="Roques C."/>
            <person name="Bouchez O."/>
            <person name="Lampietro C."/>
            <person name="Jouanno E."/>
            <person name="Herpin A."/>
            <person name="Louis A."/>
            <person name="Berthelot C."/>
            <person name="Parey E."/>
            <person name="Roest-Crollius H."/>
            <person name="Braasch I."/>
            <person name="Postlethwait J."/>
            <person name="Robinson-Rechavi M."/>
            <person name="Echchiki A."/>
            <person name="Begum T."/>
            <person name="Montfort J."/>
            <person name="Schartl M."/>
            <person name="Bobe J."/>
            <person name="Guiguen Y."/>
        </authorList>
    </citation>
    <scope>NUCLEOTIDE SEQUENCE [LARGE SCALE GENOMIC DNA]</scope>
    <source>
        <strain evidence="1">M_S1</strain>
        <tissue evidence="1">Blood</tissue>
    </source>
</reference>
<name>A0A7J6AUL4_AMEME</name>